<protein>
    <submittedName>
        <fullName evidence="2">1554_t:CDS:1</fullName>
    </submittedName>
</protein>
<organism evidence="2 3">
    <name type="scientific">Funneliformis mosseae</name>
    <name type="common">Endomycorrhizal fungus</name>
    <name type="synonym">Glomus mosseae</name>
    <dbReference type="NCBI Taxonomy" id="27381"/>
    <lineage>
        <taxon>Eukaryota</taxon>
        <taxon>Fungi</taxon>
        <taxon>Fungi incertae sedis</taxon>
        <taxon>Mucoromycota</taxon>
        <taxon>Glomeromycotina</taxon>
        <taxon>Glomeromycetes</taxon>
        <taxon>Glomerales</taxon>
        <taxon>Glomeraceae</taxon>
        <taxon>Funneliformis</taxon>
    </lineage>
</organism>
<keyword evidence="3" id="KW-1185">Reference proteome</keyword>
<name>A0A9N9HL09_FUNMO</name>
<evidence type="ECO:0000313" key="3">
    <source>
        <dbReference type="Proteomes" id="UP000789375"/>
    </source>
</evidence>
<dbReference type="Proteomes" id="UP000789375">
    <property type="component" value="Unassembled WGS sequence"/>
</dbReference>
<proteinExistence type="predicted"/>
<feature type="compositionally biased region" description="Basic and acidic residues" evidence="1">
    <location>
        <begin position="15"/>
        <end position="31"/>
    </location>
</feature>
<evidence type="ECO:0000256" key="1">
    <source>
        <dbReference type="SAM" id="MobiDB-lite"/>
    </source>
</evidence>
<feature type="region of interest" description="Disordered" evidence="1">
    <location>
        <begin position="1"/>
        <end position="31"/>
    </location>
</feature>
<reference evidence="2" key="1">
    <citation type="submission" date="2021-06" db="EMBL/GenBank/DDBJ databases">
        <authorList>
            <person name="Kallberg Y."/>
            <person name="Tangrot J."/>
            <person name="Rosling A."/>
        </authorList>
    </citation>
    <scope>NUCLEOTIDE SEQUENCE</scope>
    <source>
        <strain evidence="2">87-6 pot B 2015</strain>
    </source>
</reference>
<accession>A0A9N9HL09</accession>
<dbReference type="AlphaFoldDB" id="A0A9N9HL09"/>
<comment type="caution">
    <text evidence="2">The sequence shown here is derived from an EMBL/GenBank/DDBJ whole genome shotgun (WGS) entry which is preliminary data.</text>
</comment>
<evidence type="ECO:0000313" key="2">
    <source>
        <dbReference type="EMBL" id="CAG8693339.1"/>
    </source>
</evidence>
<dbReference type="EMBL" id="CAJVPP010007993">
    <property type="protein sequence ID" value="CAG8693339.1"/>
    <property type="molecule type" value="Genomic_DNA"/>
</dbReference>
<sequence length="112" mass="13259">MRNVRNVKEARRKTKEITKQADHGPFYKDQDRLRPDRVGPLDLSIDTLYSVIKEFIEIPELNASNVNYSNIALLFNKMADRVIRPICAEFSMVNRKHQRKSWDDTDEQICHR</sequence>
<gene>
    <name evidence="2" type="ORF">FMOSSE_LOCUS13453</name>
</gene>